<keyword evidence="6 11" id="KW-0548">Nucleotidyltransferase</keyword>
<evidence type="ECO:0000256" key="1">
    <source>
        <dbReference type="ARBA" id="ARBA00002324"/>
    </source>
</evidence>
<evidence type="ECO:0000313" key="15">
    <source>
        <dbReference type="Proteomes" id="UP000091897"/>
    </source>
</evidence>
<evidence type="ECO:0000256" key="3">
    <source>
        <dbReference type="ARBA" id="ARBA00009014"/>
    </source>
</evidence>
<dbReference type="Proteomes" id="UP000091897">
    <property type="component" value="Chromosome"/>
</dbReference>
<evidence type="ECO:0000256" key="8">
    <source>
        <dbReference type="ARBA" id="ARBA00022840"/>
    </source>
</evidence>
<keyword evidence="4 11" id="KW-0662">Pyridine nucleotide biosynthesis</keyword>
<comment type="function">
    <text evidence="1 11">Catalyzes the reversible adenylation of nicotinate mononucleotide (NaMN) to nicotinic acid adenine dinucleotide (NaAD).</text>
</comment>
<dbReference type="Proteomes" id="UP000092213">
    <property type="component" value="Chromosome"/>
</dbReference>
<evidence type="ECO:0000313" key="16">
    <source>
        <dbReference type="Proteomes" id="UP000092213"/>
    </source>
</evidence>
<reference evidence="15 16" key="1">
    <citation type="submission" date="2016-06" db="EMBL/GenBank/DDBJ databases">
        <title>Complete genome sequences of Bordetella bronchialis and Bordetella flabilis.</title>
        <authorList>
            <person name="LiPuma J.J."/>
            <person name="Spilker T."/>
        </authorList>
    </citation>
    <scope>NUCLEOTIDE SEQUENCE [LARGE SCALE GENOMIC DNA]</scope>
    <source>
        <strain evidence="14 16">AU17976</strain>
        <strain evidence="13 15">AU3182</strain>
    </source>
</reference>
<feature type="domain" description="Cytidyltransferase-like" evidence="12">
    <location>
        <begin position="6"/>
        <end position="173"/>
    </location>
</feature>
<dbReference type="Gene3D" id="3.40.50.620">
    <property type="entry name" value="HUPs"/>
    <property type="match status" value="1"/>
</dbReference>
<dbReference type="EMBL" id="CP016170">
    <property type="protein sequence ID" value="ANN67741.1"/>
    <property type="molecule type" value="Genomic_DNA"/>
</dbReference>
<dbReference type="GO" id="GO:0009435">
    <property type="term" value="P:NAD+ biosynthetic process"/>
    <property type="evidence" value="ECO:0007669"/>
    <property type="project" value="UniProtKB-UniRule"/>
</dbReference>
<evidence type="ECO:0000256" key="5">
    <source>
        <dbReference type="ARBA" id="ARBA00022679"/>
    </source>
</evidence>
<gene>
    <name evidence="11" type="primary">nadD</name>
    <name evidence="13" type="ORF">BAU06_16820</name>
    <name evidence="14" type="ORF">BAU08_17065</name>
</gene>
<accession>A0A193FZM2</accession>
<keyword evidence="15" id="KW-1185">Reference proteome</keyword>
<dbReference type="InterPro" id="IPR004821">
    <property type="entry name" value="Cyt_trans-like"/>
</dbReference>
<keyword evidence="5 11" id="KW-0808">Transferase</keyword>
<dbReference type="HAMAP" id="MF_00244">
    <property type="entry name" value="NaMN_adenylyltr"/>
    <property type="match status" value="1"/>
</dbReference>
<name>A0A193FZM2_9BORD</name>
<dbReference type="NCBIfam" id="TIGR00482">
    <property type="entry name" value="nicotinate (nicotinamide) nucleotide adenylyltransferase"/>
    <property type="match status" value="1"/>
</dbReference>
<evidence type="ECO:0000259" key="12">
    <source>
        <dbReference type="Pfam" id="PF01467"/>
    </source>
</evidence>
<keyword evidence="7 11" id="KW-0547">Nucleotide-binding</keyword>
<dbReference type="CDD" id="cd02165">
    <property type="entry name" value="NMNAT"/>
    <property type="match status" value="1"/>
</dbReference>
<dbReference type="PANTHER" id="PTHR39321:SF3">
    <property type="entry name" value="PHOSPHOPANTETHEINE ADENYLYLTRANSFERASE"/>
    <property type="match status" value="1"/>
</dbReference>
<dbReference type="InterPro" id="IPR005248">
    <property type="entry name" value="NadD/NMNAT"/>
</dbReference>
<evidence type="ECO:0000256" key="4">
    <source>
        <dbReference type="ARBA" id="ARBA00022642"/>
    </source>
</evidence>
<dbReference type="STRING" id="463025.BAU08_17065"/>
<dbReference type="EMBL" id="CP016171">
    <property type="protein sequence ID" value="ANN72833.1"/>
    <property type="molecule type" value="Genomic_DNA"/>
</dbReference>
<evidence type="ECO:0000256" key="11">
    <source>
        <dbReference type="HAMAP-Rule" id="MF_00244"/>
    </source>
</evidence>
<organism evidence="14 16">
    <name type="scientific">Bordetella bronchialis</name>
    <dbReference type="NCBI Taxonomy" id="463025"/>
    <lineage>
        <taxon>Bacteria</taxon>
        <taxon>Pseudomonadati</taxon>
        <taxon>Pseudomonadota</taxon>
        <taxon>Betaproteobacteria</taxon>
        <taxon>Burkholderiales</taxon>
        <taxon>Alcaligenaceae</taxon>
        <taxon>Bordetella</taxon>
    </lineage>
</organism>
<proteinExistence type="inferred from homology"/>
<evidence type="ECO:0000256" key="2">
    <source>
        <dbReference type="ARBA" id="ARBA00005019"/>
    </source>
</evidence>
<dbReference type="InterPro" id="IPR014729">
    <property type="entry name" value="Rossmann-like_a/b/a_fold"/>
</dbReference>
<protein>
    <recommendedName>
        <fullName evidence="11">Probable nicotinate-nucleotide adenylyltransferase</fullName>
        <ecNumber evidence="11">2.7.7.18</ecNumber>
    </recommendedName>
    <alternativeName>
        <fullName evidence="11">Deamido-NAD(+) diphosphorylase</fullName>
    </alternativeName>
    <alternativeName>
        <fullName evidence="11">Deamido-NAD(+) pyrophosphorylase</fullName>
    </alternativeName>
    <alternativeName>
        <fullName evidence="11">Nicotinate mononucleotide adenylyltransferase</fullName>
        <shortName evidence="11">NaMN adenylyltransferase</shortName>
    </alternativeName>
</protein>
<evidence type="ECO:0000256" key="9">
    <source>
        <dbReference type="ARBA" id="ARBA00023027"/>
    </source>
</evidence>
<sequence length="200" mass="21884">MKRIGLLGGSFDPVHLAHVALARAALEELRLSQVELIPAAAPWQRGPLRATPAQRCDMIRLAIADEPGIVLNTAEIDRGGPTYTVDTVRDLPTEAGGGRRYVWLLGADQLANFCTWREWQTIADRVDLAVATRPGTPLTPPAALQQHLAAQGRHVEILPFAEMAVSASAIRDRLAHDLPVDGLLAEPVYQYIRAHRLYHG</sequence>
<dbReference type="PANTHER" id="PTHR39321">
    <property type="entry name" value="NICOTINATE-NUCLEOTIDE ADENYLYLTRANSFERASE-RELATED"/>
    <property type="match status" value="1"/>
</dbReference>
<evidence type="ECO:0000313" key="13">
    <source>
        <dbReference type="EMBL" id="ANN67741.1"/>
    </source>
</evidence>
<comment type="pathway">
    <text evidence="2 11">Cofactor biosynthesis; NAD(+) biosynthesis; deamido-NAD(+) from nicotinate D-ribonucleotide: step 1/1.</text>
</comment>
<evidence type="ECO:0000256" key="7">
    <source>
        <dbReference type="ARBA" id="ARBA00022741"/>
    </source>
</evidence>
<dbReference type="EC" id="2.7.7.18" evidence="11"/>
<dbReference type="GO" id="GO:0005524">
    <property type="term" value="F:ATP binding"/>
    <property type="evidence" value="ECO:0007669"/>
    <property type="project" value="UniProtKB-KW"/>
</dbReference>
<dbReference type="UniPathway" id="UPA00253">
    <property type="reaction ID" value="UER00332"/>
</dbReference>
<evidence type="ECO:0000256" key="10">
    <source>
        <dbReference type="ARBA" id="ARBA00048721"/>
    </source>
</evidence>
<evidence type="ECO:0000313" key="14">
    <source>
        <dbReference type="EMBL" id="ANN72833.1"/>
    </source>
</evidence>
<keyword evidence="9 11" id="KW-0520">NAD</keyword>
<comment type="catalytic activity">
    <reaction evidence="10 11">
        <text>nicotinate beta-D-ribonucleotide + ATP + H(+) = deamido-NAD(+) + diphosphate</text>
        <dbReference type="Rhea" id="RHEA:22860"/>
        <dbReference type="ChEBI" id="CHEBI:15378"/>
        <dbReference type="ChEBI" id="CHEBI:30616"/>
        <dbReference type="ChEBI" id="CHEBI:33019"/>
        <dbReference type="ChEBI" id="CHEBI:57502"/>
        <dbReference type="ChEBI" id="CHEBI:58437"/>
        <dbReference type="EC" id="2.7.7.18"/>
    </reaction>
</comment>
<comment type="similarity">
    <text evidence="3 11">Belongs to the NadD family.</text>
</comment>
<dbReference type="OrthoDB" id="5295945at2"/>
<dbReference type="GO" id="GO:0004515">
    <property type="term" value="F:nicotinate-nucleotide adenylyltransferase activity"/>
    <property type="evidence" value="ECO:0007669"/>
    <property type="project" value="UniProtKB-UniRule"/>
</dbReference>
<keyword evidence="8 11" id="KW-0067">ATP-binding</keyword>
<dbReference type="RefSeq" id="WP_066352378.1">
    <property type="nucleotide sequence ID" value="NZ_CBCSFJ010000001.1"/>
</dbReference>
<dbReference type="KEGG" id="bbro:BAU06_16820"/>
<dbReference type="AlphaFoldDB" id="A0A193FZM2"/>
<dbReference type="SUPFAM" id="SSF52374">
    <property type="entry name" value="Nucleotidylyl transferase"/>
    <property type="match status" value="1"/>
</dbReference>
<dbReference type="Pfam" id="PF01467">
    <property type="entry name" value="CTP_transf_like"/>
    <property type="match status" value="1"/>
</dbReference>
<evidence type="ECO:0000256" key="6">
    <source>
        <dbReference type="ARBA" id="ARBA00022695"/>
    </source>
</evidence>